<dbReference type="Proteomes" id="UP000222788">
    <property type="component" value="Unassembled WGS sequence"/>
</dbReference>
<dbReference type="EMBL" id="APWK03000051">
    <property type="protein sequence ID" value="PHH53011.1"/>
    <property type="molecule type" value="Genomic_DNA"/>
</dbReference>
<proteinExistence type="predicted"/>
<dbReference type="OrthoDB" id="3512845at2759"/>
<feature type="zinc finger region" description="C3H1-type" evidence="1">
    <location>
        <begin position="394"/>
        <end position="423"/>
    </location>
</feature>
<feature type="domain" description="C3H1-type" evidence="4">
    <location>
        <begin position="394"/>
        <end position="423"/>
    </location>
</feature>
<evidence type="ECO:0000256" key="2">
    <source>
        <dbReference type="SAM" id="Coils"/>
    </source>
</evidence>
<dbReference type="PANTHER" id="PTHR37543">
    <property type="entry name" value="CCCH ZINC FINGER DNA BINDING PROTEIN (AFU_ORTHOLOGUE AFUA_5G12760)"/>
    <property type="match status" value="1"/>
</dbReference>
<dbReference type="Pfam" id="PF25543">
    <property type="entry name" value="zf-CCCH_tandem"/>
    <property type="match status" value="1"/>
</dbReference>
<keyword evidence="1" id="KW-0479">Metal-binding</keyword>
<keyword evidence="2" id="KW-0175">Coiled coil</keyword>
<dbReference type="GO" id="GO:0008270">
    <property type="term" value="F:zinc ion binding"/>
    <property type="evidence" value="ECO:0007669"/>
    <property type="project" value="UniProtKB-KW"/>
</dbReference>
<accession>A0A2C5X574</accession>
<evidence type="ECO:0000256" key="3">
    <source>
        <dbReference type="SAM" id="MobiDB-lite"/>
    </source>
</evidence>
<sequence length="492" mass="55014">MDSIVEMPHPILPIPAAQDIAGRWQNLTLQWADARNLIEASPLPPLPRAMDLMKYCNHIETSLRQENIQLKEKVSTLELDLEDAKATRRKFQLDLRKAQEEYNALVFEHREHNEKLVNTNIRLQNNSPYVLALIDGDGVLFKDEYIRDGLDGGKRAAKDLHTTLKEQCGIYKDDIRIEVKVITNLSGLARAVKRDGIVAFETEFREFAQGFTQALSSFDFIDVGSGKERADSKIKEIARWHLQAFNCKHLLLGISHDSGYAPFLDEIYTGSEVGSRISLIEATPTHKHIARTGISIINMADSIFRADKICEGPPTLNSDDSPLPTFATQSGYSAPLTALQPRGASPPPRIKLLIPPKAPSPSKKTTPTWNPGPRGQDPPLIFNQASVDSIKNRGDGKKLCNLYFLRNTCPRNIVDCPFDHRHKVTKDELGAIAFLARTNPCQYGQDCPNTDCVYGHNCPTVREGTCVNAYCKFTVAQHPPNTKFRNTHVPDN</sequence>
<feature type="coiled-coil region" evidence="2">
    <location>
        <begin position="67"/>
        <end position="115"/>
    </location>
</feature>
<dbReference type="PROSITE" id="PS50103">
    <property type="entry name" value="ZF_C3H1"/>
    <property type="match status" value="1"/>
</dbReference>
<dbReference type="InterPro" id="IPR057654">
    <property type="entry name" value="Znf-CCCH_tandem"/>
</dbReference>
<comment type="caution">
    <text evidence="5">The sequence shown here is derived from an EMBL/GenBank/DDBJ whole genome shotgun (WGS) entry which is preliminary data.</text>
</comment>
<name>A0A2C5X574_9PEZI</name>
<keyword evidence="1" id="KW-0862">Zinc</keyword>
<keyword evidence="1" id="KW-0863">Zinc-finger</keyword>
<reference evidence="5 6" key="1">
    <citation type="journal article" date="2013" name="Fungal Biol.">
        <title>Analysis of microsatellite markers in the genome of the plant pathogen Ceratocystis fimbriata.</title>
        <authorList>
            <person name="Simpson M.C."/>
            <person name="Wilken P.M."/>
            <person name="Coetzee M.P."/>
            <person name="Wingfield M.J."/>
            <person name="Wingfield B.D."/>
        </authorList>
    </citation>
    <scope>NUCLEOTIDE SEQUENCE [LARGE SCALE GENOMIC DNA]</scope>
    <source>
        <strain evidence="5 6">CBS 114723</strain>
    </source>
</reference>
<protein>
    <recommendedName>
        <fullName evidence="4">C3H1-type domain-containing protein</fullName>
    </recommendedName>
</protein>
<evidence type="ECO:0000313" key="5">
    <source>
        <dbReference type="EMBL" id="PHH53011.1"/>
    </source>
</evidence>
<evidence type="ECO:0000256" key="1">
    <source>
        <dbReference type="PROSITE-ProRule" id="PRU00723"/>
    </source>
</evidence>
<dbReference type="Pfam" id="PF25540">
    <property type="entry name" value="DUF7923"/>
    <property type="match status" value="1"/>
</dbReference>
<organism evidence="5 6">
    <name type="scientific">Ceratocystis fimbriata CBS 114723</name>
    <dbReference type="NCBI Taxonomy" id="1035309"/>
    <lineage>
        <taxon>Eukaryota</taxon>
        <taxon>Fungi</taxon>
        <taxon>Dikarya</taxon>
        <taxon>Ascomycota</taxon>
        <taxon>Pezizomycotina</taxon>
        <taxon>Sordariomycetes</taxon>
        <taxon>Hypocreomycetidae</taxon>
        <taxon>Microascales</taxon>
        <taxon>Ceratocystidaceae</taxon>
        <taxon>Ceratocystis</taxon>
    </lineage>
</organism>
<gene>
    <name evidence="5" type="ORF">CFIMG_005338RA</name>
</gene>
<dbReference type="PANTHER" id="PTHR37543:SF1">
    <property type="entry name" value="CCCH ZINC FINGER DNA BINDING PROTEIN (AFU_ORTHOLOGUE AFUA_5G12760)"/>
    <property type="match status" value="1"/>
</dbReference>
<keyword evidence="6" id="KW-1185">Reference proteome</keyword>
<dbReference type="InterPro" id="IPR000571">
    <property type="entry name" value="Znf_CCCH"/>
</dbReference>
<reference evidence="5 6" key="2">
    <citation type="journal article" date="2013" name="IMA Fungus">
        <title>IMA Genome-F 1: Ceratocystis fimbriata: Draft nuclear genome sequence for the plant pathogen, Ceratocystis fimbriata.</title>
        <authorList>
            <person name="Wilken P.M."/>
            <person name="Steenkamp E.T."/>
            <person name="Wingfield M.J."/>
            <person name="de Beer Z.W."/>
            <person name="Wingfield B.D."/>
        </authorList>
    </citation>
    <scope>NUCLEOTIDE SEQUENCE [LARGE SCALE GENOMIC DNA]</scope>
    <source>
        <strain evidence="5 6">CBS 114723</strain>
    </source>
</reference>
<evidence type="ECO:0000313" key="6">
    <source>
        <dbReference type="Proteomes" id="UP000222788"/>
    </source>
</evidence>
<dbReference type="STRING" id="1035309.A0A2C5X574"/>
<dbReference type="AlphaFoldDB" id="A0A2C5X574"/>
<evidence type="ECO:0000259" key="4">
    <source>
        <dbReference type="PROSITE" id="PS50103"/>
    </source>
</evidence>
<dbReference type="InterPro" id="IPR057683">
    <property type="entry name" value="DUF7923"/>
</dbReference>
<feature type="compositionally biased region" description="Low complexity" evidence="3">
    <location>
        <begin position="353"/>
        <end position="368"/>
    </location>
</feature>
<feature type="region of interest" description="Disordered" evidence="3">
    <location>
        <begin position="353"/>
        <end position="376"/>
    </location>
</feature>